<comment type="subcellular location">
    <subcellularLocation>
        <location evidence="1">Cell membrane</location>
        <topology evidence="1">Multi-pass membrane protein</topology>
    </subcellularLocation>
</comment>
<dbReference type="PANTHER" id="PTHR43298:SF2">
    <property type="entry name" value="FMN_FAD EXPORTER YEEO-RELATED"/>
    <property type="match status" value="1"/>
</dbReference>
<feature type="transmembrane region" description="Helical" evidence="10">
    <location>
        <begin position="289"/>
        <end position="312"/>
    </location>
</feature>
<feature type="transmembrane region" description="Helical" evidence="10">
    <location>
        <begin position="424"/>
        <end position="448"/>
    </location>
</feature>
<evidence type="ECO:0000256" key="2">
    <source>
        <dbReference type="ARBA" id="ARBA00022448"/>
    </source>
</evidence>
<dbReference type="Proteomes" id="UP001596547">
    <property type="component" value="Unassembled WGS sequence"/>
</dbReference>
<dbReference type="RefSeq" id="WP_276303394.1">
    <property type="nucleotide sequence ID" value="NZ_CP119992.1"/>
</dbReference>
<keyword evidence="5 10" id="KW-0812">Transmembrane</keyword>
<dbReference type="PIRSF" id="PIRSF006603">
    <property type="entry name" value="DinF"/>
    <property type="match status" value="1"/>
</dbReference>
<keyword evidence="6 10" id="KW-1133">Transmembrane helix</keyword>
<dbReference type="EMBL" id="JBHTBF010000002">
    <property type="protein sequence ID" value="MFC7317357.1"/>
    <property type="molecule type" value="Genomic_DNA"/>
</dbReference>
<keyword evidence="4" id="KW-1003">Cell membrane</keyword>
<dbReference type="GO" id="GO:0005886">
    <property type="term" value="C:plasma membrane"/>
    <property type="evidence" value="ECO:0007669"/>
    <property type="project" value="UniProtKB-SubCell"/>
</dbReference>
<dbReference type="InterPro" id="IPR048279">
    <property type="entry name" value="MdtK-like"/>
</dbReference>
<dbReference type="PANTHER" id="PTHR43298">
    <property type="entry name" value="MULTIDRUG RESISTANCE PROTEIN NORM-RELATED"/>
    <property type="match status" value="1"/>
</dbReference>
<dbReference type="Pfam" id="PF01554">
    <property type="entry name" value="MatE"/>
    <property type="match status" value="2"/>
</dbReference>
<evidence type="ECO:0000256" key="3">
    <source>
        <dbReference type="ARBA" id="ARBA00022449"/>
    </source>
</evidence>
<feature type="transmembrane region" description="Helical" evidence="10">
    <location>
        <begin position="175"/>
        <end position="198"/>
    </location>
</feature>
<evidence type="ECO:0000256" key="6">
    <source>
        <dbReference type="ARBA" id="ARBA00022989"/>
    </source>
</evidence>
<protein>
    <recommendedName>
        <fullName evidence="9">Multidrug-efflux transporter</fullName>
    </recommendedName>
</protein>
<feature type="transmembrane region" description="Helical" evidence="10">
    <location>
        <begin position="392"/>
        <end position="412"/>
    </location>
</feature>
<evidence type="ECO:0000256" key="4">
    <source>
        <dbReference type="ARBA" id="ARBA00022475"/>
    </source>
</evidence>
<reference evidence="11 12" key="1">
    <citation type="journal article" date="2019" name="Int. J. Syst. Evol. Microbiol.">
        <title>The Global Catalogue of Microorganisms (GCM) 10K type strain sequencing project: providing services to taxonomists for standard genome sequencing and annotation.</title>
        <authorList>
            <consortium name="The Broad Institute Genomics Platform"/>
            <consortium name="The Broad Institute Genome Sequencing Center for Infectious Disease"/>
            <person name="Wu L."/>
            <person name="Ma J."/>
        </authorList>
    </citation>
    <scope>NUCLEOTIDE SEQUENCE [LARGE SCALE GENOMIC DNA]</scope>
    <source>
        <strain evidence="11 12">PSR21</strain>
    </source>
</reference>
<feature type="transmembrane region" description="Helical" evidence="10">
    <location>
        <begin position="204"/>
        <end position="223"/>
    </location>
</feature>
<name>A0ABD6AAB3_9EURY</name>
<dbReference type="NCBIfam" id="TIGR00797">
    <property type="entry name" value="matE"/>
    <property type="match status" value="1"/>
</dbReference>
<dbReference type="InterPro" id="IPR050222">
    <property type="entry name" value="MATE_MdtK"/>
</dbReference>
<feature type="transmembrane region" description="Helical" evidence="10">
    <location>
        <begin position="230"/>
        <end position="251"/>
    </location>
</feature>
<feature type="transmembrane region" description="Helical" evidence="10">
    <location>
        <begin position="12"/>
        <end position="31"/>
    </location>
</feature>
<feature type="transmembrane region" description="Helical" evidence="10">
    <location>
        <begin position="51"/>
        <end position="77"/>
    </location>
</feature>
<keyword evidence="3" id="KW-0050">Antiport</keyword>
<evidence type="ECO:0000256" key="9">
    <source>
        <dbReference type="ARBA" id="ARBA00031636"/>
    </source>
</evidence>
<evidence type="ECO:0000256" key="10">
    <source>
        <dbReference type="SAM" id="Phobius"/>
    </source>
</evidence>
<dbReference type="GeneID" id="79315974"/>
<keyword evidence="2" id="KW-0813">Transport</keyword>
<evidence type="ECO:0000313" key="12">
    <source>
        <dbReference type="Proteomes" id="UP001596547"/>
    </source>
</evidence>
<evidence type="ECO:0000256" key="8">
    <source>
        <dbReference type="ARBA" id="ARBA00023136"/>
    </source>
</evidence>
<evidence type="ECO:0000256" key="7">
    <source>
        <dbReference type="ARBA" id="ARBA00023065"/>
    </source>
</evidence>
<sequence>MLDLSSDDITEGPVLRALLVLSAPLLVQNVVQVLQQVIDLFWVGRLANADAAVAAVGLVMPLQALVFAVAVFIPLVGTQVIVAQRVGAEDVPGARRGVATGLLTAVGLGTTFGLAAVAIAPALIDLITDVRPGAVVEMVETQATAYFSVLMVGLPLLTLADTTESAFVGWGDSRVALYMNLLAVGINAILDPILIFGFDNNPAFAALGMDGIAASLLGATGFAGMGVAGAALATVVGYSLGFVLGLSLVLARRNGGMLSGDAFRANVAEFHELFEVGLPMAGQQAAKQIADLVLVVVTFALGGAAGLAAYFVGYRVAGVAVIPSGSLQQAAQSVVGQNLGAGLVERAREATWRGAAVAAAVLGTLGLLQWFVPGTIVGVLAPQLEGRALDLTVRYLRILAIGYPAIGATYLFQAGFNGARRTQTSFVASLLQYWGVRLPVALVGGLAFAMGVEAVFWAVTVSNAVAAVGLGAYYYYSAENGMFDRAATAAVVE</sequence>
<comment type="caution">
    <text evidence="11">The sequence shown here is derived from an EMBL/GenBank/DDBJ whole genome shotgun (WGS) entry which is preliminary data.</text>
</comment>
<dbReference type="GO" id="GO:0015297">
    <property type="term" value="F:antiporter activity"/>
    <property type="evidence" value="ECO:0007669"/>
    <property type="project" value="UniProtKB-KW"/>
</dbReference>
<dbReference type="AlphaFoldDB" id="A0ABD6AAB3"/>
<evidence type="ECO:0000256" key="1">
    <source>
        <dbReference type="ARBA" id="ARBA00004651"/>
    </source>
</evidence>
<feature type="transmembrane region" description="Helical" evidence="10">
    <location>
        <begin position="354"/>
        <end position="372"/>
    </location>
</feature>
<dbReference type="GO" id="GO:0006811">
    <property type="term" value="P:monoatomic ion transport"/>
    <property type="evidence" value="ECO:0007669"/>
    <property type="project" value="UniProtKB-KW"/>
</dbReference>
<gene>
    <name evidence="11" type="ORF">ACFQPE_11245</name>
</gene>
<dbReference type="InterPro" id="IPR002528">
    <property type="entry name" value="MATE_fam"/>
</dbReference>
<evidence type="ECO:0000313" key="11">
    <source>
        <dbReference type="EMBL" id="MFC7317357.1"/>
    </source>
</evidence>
<proteinExistence type="predicted"/>
<feature type="transmembrane region" description="Helical" evidence="10">
    <location>
        <begin position="98"/>
        <end position="124"/>
    </location>
</feature>
<keyword evidence="8 10" id="KW-0472">Membrane</keyword>
<keyword evidence="7" id="KW-0406">Ion transport</keyword>
<keyword evidence="12" id="KW-1185">Reference proteome</keyword>
<evidence type="ECO:0000256" key="5">
    <source>
        <dbReference type="ARBA" id="ARBA00022692"/>
    </source>
</evidence>
<feature type="transmembrane region" description="Helical" evidence="10">
    <location>
        <begin position="454"/>
        <end position="476"/>
    </location>
</feature>
<accession>A0ABD6AAB3</accession>
<organism evidence="11 12">
    <name type="scientific">Halomarina halobia</name>
    <dbReference type="NCBI Taxonomy" id="3033386"/>
    <lineage>
        <taxon>Archaea</taxon>
        <taxon>Methanobacteriati</taxon>
        <taxon>Methanobacteriota</taxon>
        <taxon>Stenosarchaea group</taxon>
        <taxon>Halobacteria</taxon>
        <taxon>Halobacteriales</taxon>
        <taxon>Natronomonadaceae</taxon>
        <taxon>Halomarina</taxon>
    </lineage>
</organism>